<dbReference type="InterPro" id="IPR001326">
    <property type="entry name" value="Transl_elong_EF1B_B/D_CS"/>
</dbReference>
<evidence type="ECO:0000256" key="3">
    <source>
        <dbReference type="ARBA" id="ARBA00022917"/>
    </source>
</evidence>
<gene>
    <name evidence="8" type="ORF">FMOSSE_LOCUS2548</name>
</gene>
<evidence type="ECO:0000256" key="1">
    <source>
        <dbReference type="ARBA" id="ARBA00007411"/>
    </source>
</evidence>
<keyword evidence="9" id="KW-1185">Reference proteome</keyword>
<dbReference type="InterPro" id="IPR036219">
    <property type="entry name" value="eEF-1beta-like_sf"/>
</dbReference>
<dbReference type="GO" id="GO:0005829">
    <property type="term" value="C:cytosol"/>
    <property type="evidence" value="ECO:0007669"/>
    <property type="project" value="TreeGrafter"/>
</dbReference>
<evidence type="ECO:0000259" key="6">
    <source>
        <dbReference type="SMART" id="SM00888"/>
    </source>
</evidence>
<comment type="caution">
    <text evidence="8">The sequence shown here is derived from an EMBL/GenBank/DDBJ whole genome shotgun (WGS) entry which is preliminary data.</text>
</comment>
<keyword evidence="3 4" id="KW-0648">Protein biosynthesis</keyword>
<dbReference type="Gene3D" id="3.30.70.60">
    <property type="match status" value="1"/>
</dbReference>
<name>A0A9N8W2B7_FUNMO</name>
<dbReference type="SUPFAM" id="SSF54984">
    <property type="entry name" value="eEF-1beta-like"/>
    <property type="match status" value="1"/>
</dbReference>
<feature type="region of interest" description="Disordered" evidence="5">
    <location>
        <begin position="122"/>
        <end position="160"/>
    </location>
</feature>
<dbReference type="Pfam" id="PF00736">
    <property type="entry name" value="EF1_GNE"/>
    <property type="match status" value="1"/>
</dbReference>
<dbReference type="InterPro" id="IPR018940">
    <property type="entry name" value="EF-1_beta_acid_region_euk"/>
</dbReference>
<feature type="domain" description="Translation elongation factor EF1B beta/delta subunit guanine nucleotide exchange" evidence="6">
    <location>
        <begin position="183"/>
        <end position="269"/>
    </location>
</feature>
<evidence type="ECO:0000256" key="5">
    <source>
        <dbReference type="SAM" id="MobiDB-lite"/>
    </source>
</evidence>
<dbReference type="SMART" id="SM00888">
    <property type="entry name" value="EF1_GNE"/>
    <property type="match status" value="1"/>
</dbReference>
<dbReference type="PANTHER" id="PTHR11595:SF21">
    <property type="entry name" value="ELONGATION FACTOR 1-BETA"/>
    <property type="match status" value="1"/>
</dbReference>
<keyword evidence="2 4" id="KW-0251">Elongation factor</keyword>
<dbReference type="Proteomes" id="UP000789375">
    <property type="component" value="Unassembled WGS sequence"/>
</dbReference>
<accession>A0A9N8W2B7</accession>
<dbReference type="InterPro" id="IPR014038">
    <property type="entry name" value="EF1B_bsu/dsu_GNE"/>
</dbReference>
<dbReference type="SMART" id="SM01182">
    <property type="entry name" value="EF-1_beta_acid"/>
    <property type="match status" value="1"/>
</dbReference>
<evidence type="ECO:0000313" key="8">
    <source>
        <dbReference type="EMBL" id="CAG8471709.1"/>
    </source>
</evidence>
<dbReference type="AlphaFoldDB" id="A0A9N8W2B7"/>
<dbReference type="FunFam" id="3.30.70.60:FF:000001">
    <property type="entry name" value="Elongation factor 1-beta 1 like"/>
    <property type="match status" value="1"/>
</dbReference>
<reference evidence="8" key="1">
    <citation type="submission" date="2021-06" db="EMBL/GenBank/DDBJ databases">
        <authorList>
            <person name="Kallberg Y."/>
            <person name="Tangrot J."/>
            <person name="Rosling A."/>
        </authorList>
    </citation>
    <scope>NUCLEOTIDE SEQUENCE</scope>
    <source>
        <strain evidence="8">87-6 pot B 2015</strain>
    </source>
</reference>
<protein>
    <submittedName>
        <fullName evidence="8">14002_t:CDS:1</fullName>
    </submittedName>
</protein>
<dbReference type="InterPro" id="IPR014717">
    <property type="entry name" value="Transl_elong_EF1B/ribsomal_bS6"/>
</dbReference>
<dbReference type="CDD" id="cd00292">
    <property type="entry name" value="EF1B"/>
    <property type="match status" value="1"/>
</dbReference>
<dbReference type="PROSITE" id="PS00825">
    <property type="entry name" value="EF1BD_2"/>
    <property type="match status" value="1"/>
</dbReference>
<proteinExistence type="inferred from homology"/>
<evidence type="ECO:0000256" key="2">
    <source>
        <dbReference type="ARBA" id="ARBA00022768"/>
    </source>
</evidence>
<dbReference type="GO" id="GO:0003746">
    <property type="term" value="F:translation elongation factor activity"/>
    <property type="evidence" value="ECO:0007669"/>
    <property type="project" value="UniProtKB-KW"/>
</dbReference>
<dbReference type="Pfam" id="PF10587">
    <property type="entry name" value="EF-1_beta_acid"/>
    <property type="match status" value="1"/>
</dbReference>
<evidence type="ECO:0000259" key="7">
    <source>
        <dbReference type="SMART" id="SM01182"/>
    </source>
</evidence>
<dbReference type="GO" id="GO:0005853">
    <property type="term" value="C:eukaryotic translation elongation factor 1 complex"/>
    <property type="evidence" value="ECO:0007669"/>
    <property type="project" value="InterPro"/>
</dbReference>
<dbReference type="EMBL" id="CAJVPP010000342">
    <property type="protein sequence ID" value="CAG8471709.1"/>
    <property type="molecule type" value="Genomic_DNA"/>
</dbReference>
<comment type="similarity">
    <text evidence="1 4">Belongs to the EF-1-beta/EF-1-delta family.</text>
</comment>
<sequence>MTHYVNFFHLIISDLNNLIVFLFQGFTQLDNDTGLKALNTFLQDKSYIEGGIKTPLYEETFYPNFLIPYINQCFYNFEPSQADVAIFEALNHKVPDPTKFPHATRWYNQIASYSDSFLSLPGTKKDASSYGPETSAEEKKDDDSDIDLFGSDNEEDEEVERQKAERLAEYQRKKAAKPKVIAKSMVILDVKPWDDTTDLAEMEKSVRSIELDGLTWGASKLVPVGYGINKLQITCVVVDDKVGVDDLEEKITGFEDYVQSVDVAAFNKL</sequence>
<dbReference type="PANTHER" id="PTHR11595">
    <property type="entry name" value="EF-HAND AND COILED-COIL DOMAIN-CONTAINING FAMILY MEMBER"/>
    <property type="match status" value="1"/>
</dbReference>
<feature type="domain" description="Elongation factor 1 beta central acidic region eukaryote" evidence="7">
    <location>
        <begin position="148"/>
        <end position="174"/>
    </location>
</feature>
<dbReference type="GO" id="GO:0005085">
    <property type="term" value="F:guanyl-nucleotide exchange factor activity"/>
    <property type="evidence" value="ECO:0007669"/>
    <property type="project" value="TreeGrafter"/>
</dbReference>
<evidence type="ECO:0000256" key="4">
    <source>
        <dbReference type="RuleBase" id="RU003791"/>
    </source>
</evidence>
<evidence type="ECO:0000313" key="9">
    <source>
        <dbReference type="Proteomes" id="UP000789375"/>
    </source>
</evidence>
<organism evidence="8 9">
    <name type="scientific">Funneliformis mosseae</name>
    <name type="common">Endomycorrhizal fungus</name>
    <name type="synonym">Glomus mosseae</name>
    <dbReference type="NCBI Taxonomy" id="27381"/>
    <lineage>
        <taxon>Eukaryota</taxon>
        <taxon>Fungi</taxon>
        <taxon>Fungi incertae sedis</taxon>
        <taxon>Mucoromycota</taxon>
        <taxon>Glomeromycotina</taxon>
        <taxon>Glomeromycetes</taxon>
        <taxon>Glomerales</taxon>
        <taxon>Glomeraceae</taxon>
        <taxon>Funneliformis</taxon>
    </lineage>
</organism>
<dbReference type="InterPro" id="IPR049720">
    <property type="entry name" value="EF1B_bsu/dsu"/>
</dbReference>